<evidence type="ECO:0000313" key="1">
    <source>
        <dbReference type="EMBL" id="QXN74274.1"/>
    </source>
</evidence>
<reference evidence="1 2" key="1">
    <citation type="submission" date="2021-05" db="EMBL/GenBank/DDBJ databases">
        <authorList>
            <person name="Bhalla S."/>
            <person name="Clase K."/>
            <person name="Cornely K."/>
            <person name="Forsyth M.H."/>
            <person name="Gosselin S."/>
            <person name="Jensen A."/>
            <person name="Nieto F."/>
            <person name="Tarbox B."/>
            <person name="Butela K.A."/>
            <person name="Garlena R.A."/>
            <person name="Russell D.A."/>
            <person name="Jacobs-Sera D."/>
            <person name="Hatfull G.F."/>
        </authorList>
    </citation>
    <scope>NUCLEOTIDE SEQUENCE [LARGE SCALE GENOMIC DNA]</scope>
</reference>
<dbReference type="Proteomes" id="UP000827554">
    <property type="component" value="Segment"/>
</dbReference>
<sequence length="149" mass="16158">MSVQGSEGLAVDPRIEQLQAVAHAAGGPLTDRQVGIALALLDGYRFVGGARRGGLSYVMQVLATYRDTQVTGRQHLAERLGDRAQPARVRRRGKRERRELPAVWDECPSANIEWVVGDVPQGHIVGGHPVSDRSRKHGAQAVCLLPHSS</sequence>
<keyword evidence="2" id="KW-1185">Reference proteome</keyword>
<organism evidence="1 2">
    <name type="scientific">Gordonia phage Cafasso</name>
    <dbReference type="NCBI Taxonomy" id="2851095"/>
    <lineage>
        <taxon>Viruses</taxon>
        <taxon>Duplodnaviria</taxon>
        <taxon>Heunggongvirae</taxon>
        <taxon>Uroviricota</taxon>
        <taxon>Caudoviricetes</taxon>
        <taxon>Kruegerviridae</taxon>
        <taxon>Cafassovirus</taxon>
        <taxon>Cafassovirus cafasso</taxon>
    </lineage>
</organism>
<protein>
    <submittedName>
        <fullName evidence="1">Uncharacterized protein</fullName>
    </submittedName>
</protein>
<accession>A0AAE7SK17</accession>
<name>A0AAE7SK17_9CAUD</name>
<proteinExistence type="predicted"/>
<dbReference type="EMBL" id="MZ322021">
    <property type="protein sequence ID" value="QXN74274.1"/>
    <property type="molecule type" value="Genomic_DNA"/>
</dbReference>
<evidence type="ECO:0000313" key="2">
    <source>
        <dbReference type="Proteomes" id="UP000827554"/>
    </source>
</evidence>
<gene>
    <name evidence="1" type="primary">58</name>
    <name evidence="1" type="ORF">SEA_CAFASSO_58</name>
</gene>